<keyword evidence="2" id="KW-1185">Reference proteome</keyword>
<comment type="caution">
    <text evidence="1">The sequence shown here is derived from an EMBL/GenBank/DDBJ whole genome shotgun (WGS) entry which is preliminary data.</text>
</comment>
<name>A0A7J8FDB4_ROUAE</name>
<organism evidence="1 2">
    <name type="scientific">Rousettus aegyptiacus</name>
    <name type="common">Egyptian fruit bat</name>
    <name type="synonym">Pteropus aegyptiacus</name>
    <dbReference type="NCBI Taxonomy" id="9407"/>
    <lineage>
        <taxon>Eukaryota</taxon>
        <taxon>Metazoa</taxon>
        <taxon>Chordata</taxon>
        <taxon>Craniata</taxon>
        <taxon>Vertebrata</taxon>
        <taxon>Euteleostomi</taxon>
        <taxon>Mammalia</taxon>
        <taxon>Eutheria</taxon>
        <taxon>Laurasiatheria</taxon>
        <taxon>Chiroptera</taxon>
        <taxon>Yinpterochiroptera</taxon>
        <taxon>Pteropodoidea</taxon>
        <taxon>Pteropodidae</taxon>
        <taxon>Rousettinae</taxon>
        <taxon>Rousettus</taxon>
    </lineage>
</organism>
<evidence type="ECO:0000313" key="1">
    <source>
        <dbReference type="EMBL" id="KAF6445734.1"/>
    </source>
</evidence>
<reference evidence="1 2" key="1">
    <citation type="journal article" date="2020" name="Nature">
        <title>Six reference-quality genomes reveal evolution of bat adaptations.</title>
        <authorList>
            <person name="Jebb D."/>
            <person name="Huang Z."/>
            <person name="Pippel M."/>
            <person name="Hughes G.M."/>
            <person name="Lavrichenko K."/>
            <person name="Devanna P."/>
            <person name="Winkler S."/>
            <person name="Jermiin L.S."/>
            <person name="Skirmuntt E.C."/>
            <person name="Katzourakis A."/>
            <person name="Burkitt-Gray L."/>
            <person name="Ray D.A."/>
            <person name="Sullivan K.A.M."/>
            <person name="Roscito J.G."/>
            <person name="Kirilenko B.M."/>
            <person name="Davalos L.M."/>
            <person name="Corthals A.P."/>
            <person name="Power M.L."/>
            <person name="Jones G."/>
            <person name="Ransome R.D."/>
            <person name="Dechmann D.K.N."/>
            <person name="Locatelli A.G."/>
            <person name="Puechmaille S.J."/>
            <person name="Fedrigo O."/>
            <person name="Jarvis E.D."/>
            <person name="Hiller M."/>
            <person name="Vernes S.C."/>
            <person name="Myers E.W."/>
            <person name="Teeling E.C."/>
        </authorList>
    </citation>
    <scope>NUCLEOTIDE SEQUENCE [LARGE SCALE GENOMIC DNA]</scope>
    <source>
        <strain evidence="1">MRouAeg1</strain>
        <tissue evidence="1">Muscle</tissue>
    </source>
</reference>
<sequence length="102" mass="10701">MPPTVSGKQMPLPPAGNLALWSGLGMAQVDWASRPLCWLCLLMGSMYGCSQWVEVERGRGKAASGKQGASVNGPSSCPWQDLEALPHMAAVALAPSCFVPCV</sequence>
<dbReference type="Proteomes" id="UP000593571">
    <property type="component" value="Unassembled WGS sequence"/>
</dbReference>
<evidence type="ECO:0000313" key="2">
    <source>
        <dbReference type="Proteomes" id="UP000593571"/>
    </source>
</evidence>
<protein>
    <submittedName>
        <fullName evidence="1">Uncharacterized protein</fullName>
    </submittedName>
</protein>
<proteinExistence type="predicted"/>
<dbReference type="AlphaFoldDB" id="A0A7J8FDB4"/>
<gene>
    <name evidence="1" type="ORF">HJG63_000070</name>
</gene>
<dbReference type="EMBL" id="JACASE010000007">
    <property type="protein sequence ID" value="KAF6445734.1"/>
    <property type="molecule type" value="Genomic_DNA"/>
</dbReference>
<accession>A0A7J8FDB4</accession>